<dbReference type="PANTHER" id="PTHR45947:SF3">
    <property type="entry name" value="SULFOQUINOVOSYL TRANSFERASE SQD2"/>
    <property type="match status" value="1"/>
</dbReference>
<protein>
    <recommendedName>
        <fullName evidence="1">D-inositol 3-phosphate glycosyltransferase</fullName>
    </recommendedName>
</protein>
<evidence type="ECO:0000313" key="6">
    <source>
        <dbReference type="Proteomes" id="UP001595937"/>
    </source>
</evidence>
<dbReference type="Proteomes" id="UP001595937">
    <property type="component" value="Unassembled WGS sequence"/>
</dbReference>
<dbReference type="EMBL" id="JBHSLN010000078">
    <property type="protein sequence ID" value="MFC5298645.1"/>
    <property type="molecule type" value="Genomic_DNA"/>
</dbReference>
<organism evidence="5 6">
    <name type="scientific">Brachybacterium tyrofermentans</name>
    <dbReference type="NCBI Taxonomy" id="47848"/>
    <lineage>
        <taxon>Bacteria</taxon>
        <taxon>Bacillati</taxon>
        <taxon>Actinomycetota</taxon>
        <taxon>Actinomycetes</taxon>
        <taxon>Micrococcales</taxon>
        <taxon>Dermabacteraceae</taxon>
        <taxon>Brachybacterium</taxon>
    </lineage>
</organism>
<name>A0ABW0FJR9_9MICO</name>
<sequence length="629" mass="67760">MLLPRSGPPSPTRRSQSVAGQVVQNVRLLAQASAQHLVGDPALLVIQVSRRLPFRSRMVLGKLLRSAAPVSPELGALGAVMSGQDDTAAEILSRRGGRTLSLGVRLAGEIAILVDRADLIPENAPPATAARAAWARGDLSGAIEILHDAGQGAGRFACRLRSEFDLLQPGYRVNLGAVPRSKLRPSDLVPTGADTGDLRVLHLLTNSLPHTQSGYSLRSHRILTTLRNQGIHSVALTRTGYPVMVGVPFAAGEDVVDGIRYVRTLPDGLPRTQEQRLLAEVEMALRLVEEFRPHILHVTTNYLNALVAQAVSEETGIPWVFEVRGLMEQTWVASRRSDATREVAEASEKTSLIAAKEGELARVADAVVTLSRTMADELVSRGVERSDIVLVPNGVDDSLFEDHLDTAEARRRTSLAELPGFGPEAFLVGAVSALVDYEGYDVLLRAVALLLDDESTPSELREKIGIVLVGDGVSRPGLATLANTLGIEERVHMPGRVHRDQAPRWIEALDVVVIPRRDVAVARAVTPQKPVEAMALKRLVIASDLRALRESVTGADTGTPRALLVPPEDPGAIAAAIVRAWTDPVALTAVREAAHELARERAWPRQVRRYGEIYRSMTTPGEGGTASGE</sequence>
<feature type="domain" description="Glycosyltransferase subfamily 4-like N-terminal" evidence="4">
    <location>
        <begin position="214"/>
        <end position="394"/>
    </location>
</feature>
<evidence type="ECO:0000256" key="3">
    <source>
        <dbReference type="ARBA" id="ARBA00022679"/>
    </source>
</evidence>
<dbReference type="InterPro" id="IPR050194">
    <property type="entry name" value="Glycosyltransferase_grp1"/>
</dbReference>
<reference evidence="6" key="1">
    <citation type="journal article" date="2019" name="Int. J. Syst. Evol. Microbiol.">
        <title>The Global Catalogue of Microorganisms (GCM) 10K type strain sequencing project: providing services to taxonomists for standard genome sequencing and annotation.</title>
        <authorList>
            <consortium name="The Broad Institute Genomics Platform"/>
            <consortium name="The Broad Institute Genome Sequencing Center for Infectious Disease"/>
            <person name="Wu L."/>
            <person name="Ma J."/>
        </authorList>
    </citation>
    <scope>NUCLEOTIDE SEQUENCE [LARGE SCALE GENOMIC DNA]</scope>
    <source>
        <strain evidence="6">CGMCC 1.16455</strain>
    </source>
</reference>
<keyword evidence="3 5" id="KW-0808">Transferase</keyword>
<evidence type="ECO:0000256" key="2">
    <source>
        <dbReference type="ARBA" id="ARBA00022676"/>
    </source>
</evidence>
<evidence type="ECO:0000259" key="4">
    <source>
        <dbReference type="Pfam" id="PF13579"/>
    </source>
</evidence>
<dbReference type="SUPFAM" id="SSF53756">
    <property type="entry name" value="UDP-Glycosyltransferase/glycogen phosphorylase"/>
    <property type="match status" value="1"/>
</dbReference>
<dbReference type="Pfam" id="PF13579">
    <property type="entry name" value="Glyco_trans_4_4"/>
    <property type="match status" value="1"/>
</dbReference>
<gene>
    <name evidence="5" type="ORF">ACFPK8_14115</name>
</gene>
<dbReference type="RefSeq" id="WP_343921927.1">
    <property type="nucleotide sequence ID" value="NZ_BAAAIR010000004.1"/>
</dbReference>
<dbReference type="Pfam" id="PF13692">
    <property type="entry name" value="Glyco_trans_1_4"/>
    <property type="match status" value="1"/>
</dbReference>
<evidence type="ECO:0000256" key="1">
    <source>
        <dbReference type="ARBA" id="ARBA00021292"/>
    </source>
</evidence>
<proteinExistence type="predicted"/>
<keyword evidence="2 5" id="KW-0328">Glycosyltransferase</keyword>
<dbReference type="InterPro" id="IPR028098">
    <property type="entry name" value="Glyco_trans_4-like_N"/>
</dbReference>
<comment type="caution">
    <text evidence="5">The sequence shown here is derived from an EMBL/GenBank/DDBJ whole genome shotgun (WGS) entry which is preliminary data.</text>
</comment>
<evidence type="ECO:0000313" key="5">
    <source>
        <dbReference type="EMBL" id="MFC5298645.1"/>
    </source>
</evidence>
<dbReference type="GeneID" id="303295634"/>
<accession>A0ABW0FJR9</accession>
<dbReference type="PANTHER" id="PTHR45947">
    <property type="entry name" value="SULFOQUINOVOSYL TRANSFERASE SQD2"/>
    <property type="match status" value="1"/>
</dbReference>
<dbReference type="GO" id="GO:0016757">
    <property type="term" value="F:glycosyltransferase activity"/>
    <property type="evidence" value="ECO:0007669"/>
    <property type="project" value="UniProtKB-KW"/>
</dbReference>
<keyword evidence="6" id="KW-1185">Reference proteome</keyword>
<dbReference type="Gene3D" id="3.40.50.2000">
    <property type="entry name" value="Glycogen Phosphorylase B"/>
    <property type="match status" value="2"/>
</dbReference>